<dbReference type="NCBIfam" id="NF033496">
    <property type="entry name" value="DUF2080_fam_acc"/>
    <property type="match status" value="1"/>
</dbReference>
<dbReference type="Proteomes" id="UP000427769">
    <property type="component" value="Chromosome"/>
</dbReference>
<proteinExistence type="predicted"/>
<protein>
    <submittedName>
        <fullName evidence="2">Uncharacterized protein</fullName>
    </submittedName>
</protein>
<gene>
    <name evidence="2" type="ORF">DSCW_66200</name>
</gene>
<dbReference type="RefSeq" id="WP_155307760.1">
    <property type="nucleotide sequence ID" value="NZ_AP021875.1"/>
</dbReference>
<sequence length="66" mass="7501">MITPNQQIRQKKNGGEPETSPVPAKTEFRIYGEEMIEKKVKTSGKTGRIYLPGDWVGKQVKIVRID</sequence>
<feature type="region of interest" description="Disordered" evidence="1">
    <location>
        <begin position="1"/>
        <end position="25"/>
    </location>
</feature>
<name>A0A5K7ZHR2_9BACT</name>
<dbReference type="EMBL" id="AP021875">
    <property type="protein sequence ID" value="BBO79203.1"/>
    <property type="molecule type" value="Genomic_DNA"/>
</dbReference>
<evidence type="ECO:0000313" key="3">
    <source>
        <dbReference type="Proteomes" id="UP000427769"/>
    </source>
</evidence>
<accession>A0A5K7ZHR2</accession>
<dbReference type="AlphaFoldDB" id="A0A5K7ZHR2"/>
<dbReference type="KEGG" id="dwd:DSCW_66200"/>
<evidence type="ECO:0000256" key="1">
    <source>
        <dbReference type="SAM" id="MobiDB-lite"/>
    </source>
</evidence>
<keyword evidence="3" id="KW-1185">Reference proteome</keyword>
<evidence type="ECO:0000313" key="2">
    <source>
        <dbReference type="EMBL" id="BBO79203.1"/>
    </source>
</evidence>
<organism evidence="2 3">
    <name type="scientific">Desulfosarcina widdelii</name>
    <dbReference type="NCBI Taxonomy" id="947919"/>
    <lineage>
        <taxon>Bacteria</taxon>
        <taxon>Pseudomonadati</taxon>
        <taxon>Thermodesulfobacteriota</taxon>
        <taxon>Desulfobacteria</taxon>
        <taxon>Desulfobacterales</taxon>
        <taxon>Desulfosarcinaceae</taxon>
        <taxon>Desulfosarcina</taxon>
    </lineage>
</organism>
<dbReference type="OrthoDB" id="5422537at2"/>
<reference evidence="2 3" key="1">
    <citation type="submission" date="2019-11" db="EMBL/GenBank/DDBJ databases">
        <title>Comparative genomics of hydrocarbon-degrading Desulfosarcina strains.</title>
        <authorList>
            <person name="Watanabe M."/>
            <person name="Kojima H."/>
            <person name="Fukui M."/>
        </authorList>
    </citation>
    <scope>NUCLEOTIDE SEQUENCE [LARGE SCALE GENOMIC DNA]</scope>
    <source>
        <strain evidence="2 3">PP31</strain>
    </source>
</reference>